<dbReference type="EMBL" id="KN831771">
    <property type="protein sequence ID" value="KIM46277.1"/>
    <property type="molecule type" value="Genomic_DNA"/>
</dbReference>
<reference evidence="4" key="2">
    <citation type="submission" date="2015-01" db="EMBL/GenBank/DDBJ databases">
        <title>Evolutionary Origins and Diversification of the Mycorrhizal Mutualists.</title>
        <authorList>
            <consortium name="DOE Joint Genome Institute"/>
            <consortium name="Mycorrhizal Genomics Consortium"/>
            <person name="Kohler A."/>
            <person name="Kuo A."/>
            <person name="Nagy L.G."/>
            <person name="Floudas D."/>
            <person name="Copeland A."/>
            <person name="Barry K.W."/>
            <person name="Cichocki N."/>
            <person name="Veneault-Fourrey C."/>
            <person name="LaButti K."/>
            <person name="Lindquist E.A."/>
            <person name="Lipzen A."/>
            <person name="Lundell T."/>
            <person name="Morin E."/>
            <person name="Murat C."/>
            <person name="Riley R."/>
            <person name="Ohm R."/>
            <person name="Sun H."/>
            <person name="Tunlid A."/>
            <person name="Henrissat B."/>
            <person name="Grigoriev I.V."/>
            <person name="Hibbett D.S."/>
            <person name="Martin F."/>
        </authorList>
    </citation>
    <scope>NUCLEOTIDE SEQUENCE [LARGE SCALE GENOMIC DNA]</scope>
    <source>
        <strain evidence="4">h7</strain>
    </source>
</reference>
<accession>A0A0C2YZ76</accession>
<name>A0A0C2YZ76_HEBCY</name>
<evidence type="ECO:0000259" key="2">
    <source>
        <dbReference type="PROSITE" id="PS50048"/>
    </source>
</evidence>
<gene>
    <name evidence="3" type="ORF">M413DRAFT_310084</name>
</gene>
<protein>
    <recommendedName>
        <fullName evidence="2">Zn(2)-C6 fungal-type domain-containing protein</fullName>
    </recommendedName>
</protein>
<dbReference type="Pfam" id="PF00172">
    <property type="entry name" value="Zn_clus"/>
    <property type="match status" value="1"/>
</dbReference>
<dbReference type="CDD" id="cd00067">
    <property type="entry name" value="GAL4"/>
    <property type="match status" value="1"/>
</dbReference>
<keyword evidence="4" id="KW-1185">Reference proteome</keyword>
<feature type="compositionally biased region" description="Polar residues" evidence="1">
    <location>
        <begin position="133"/>
        <end position="145"/>
    </location>
</feature>
<dbReference type="SUPFAM" id="SSF57701">
    <property type="entry name" value="Zn2/Cys6 DNA-binding domain"/>
    <property type="match status" value="1"/>
</dbReference>
<dbReference type="SMART" id="SM00066">
    <property type="entry name" value="GAL4"/>
    <property type="match status" value="1"/>
</dbReference>
<dbReference type="Gene3D" id="4.10.240.10">
    <property type="entry name" value="Zn(2)-C6 fungal-type DNA-binding domain"/>
    <property type="match status" value="1"/>
</dbReference>
<evidence type="ECO:0000313" key="4">
    <source>
        <dbReference type="Proteomes" id="UP000053424"/>
    </source>
</evidence>
<feature type="domain" description="Zn(2)-C6 fungal-type" evidence="2">
    <location>
        <begin position="93"/>
        <end position="126"/>
    </location>
</feature>
<dbReference type="OrthoDB" id="2260578at2759"/>
<sequence length="290" mass="31961">MESPTLTLWIWQSASNLSATCTLYLLRKGNPDPNRDLVCNPDILLFGGLECIKTDDVWLASSVIQPQNVSSNNMSLPTKANPPPKDVRRVPMACTNCRQKKLRCRKQDEMQRECVRCIQGGIPCEFLPVNPSPNASHNDPQTFLQPPQLGFPSPSPTGRIHSGYYPTQPNNLPLTAPNPNIDPSLMPGPQGVVPNPGNYPSSRPFFHPIGPSNPSSVVPSAPLPPQSHGHQGSYHPNPGPQWMDHSHQYGNPQATSAMGQVPYPTQYGTWPNPQVPTVYYQHSRPSDDQR</sequence>
<dbReference type="AlphaFoldDB" id="A0A0C2YZ76"/>
<proteinExistence type="predicted"/>
<dbReference type="PROSITE" id="PS00463">
    <property type="entry name" value="ZN2_CY6_FUNGAL_1"/>
    <property type="match status" value="1"/>
</dbReference>
<dbReference type="Proteomes" id="UP000053424">
    <property type="component" value="Unassembled WGS sequence"/>
</dbReference>
<feature type="compositionally biased region" description="Low complexity" evidence="1">
    <location>
        <begin position="166"/>
        <end position="179"/>
    </location>
</feature>
<dbReference type="HOGENOM" id="CLU_959949_0_0_1"/>
<dbReference type="InterPro" id="IPR001138">
    <property type="entry name" value="Zn2Cys6_DnaBD"/>
</dbReference>
<dbReference type="PROSITE" id="PS50048">
    <property type="entry name" value="ZN2_CY6_FUNGAL_2"/>
    <property type="match status" value="1"/>
</dbReference>
<feature type="compositionally biased region" description="Low complexity" evidence="1">
    <location>
        <begin position="208"/>
        <end position="220"/>
    </location>
</feature>
<dbReference type="InterPro" id="IPR036864">
    <property type="entry name" value="Zn2-C6_fun-type_DNA-bd_sf"/>
</dbReference>
<organism evidence="3 4">
    <name type="scientific">Hebeloma cylindrosporum</name>
    <dbReference type="NCBI Taxonomy" id="76867"/>
    <lineage>
        <taxon>Eukaryota</taxon>
        <taxon>Fungi</taxon>
        <taxon>Dikarya</taxon>
        <taxon>Basidiomycota</taxon>
        <taxon>Agaricomycotina</taxon>
        <taxon>Agaricomycetes</taxon>
        <taxon>Agaricomycetidae</taxon>
        <taxon>Agaricales</taxon>
        <taxon>Agaricineae</taxon>
        <taxon>Hymenogastraceae</taxon>
        <taxon>Hebeloma</taxon>
    </lineage>
</organism>
<dbReference type="GO" id="GO:0000981">
    <property type="term" value="F:DNA-binding transcription factor activity, RNA polymerase II-specific"/>
    <property type="evidence" value="ECO:0007669"/>
    <property type="project" value="InterPro"/>
</dbReference>
<reference evidence="3 4" key="1">
    <citation type="submission" date="2014-04" db="EMBL/GenBank/DDBJ databases">
        <authorList>
            <consortium name="DOE Joint Genome Institute"/>
            <person name="Kuo A."/>
            <person name="Gay G."/>
            <person name="Dore J."/>
            <person name="Kohler A."/>
            <person name="Nagy L.G."/>
            <person name="Floudas D."/>
            <person name="Copeland A."/>
            <person name="Barry K.W."/>
            <person name="Cichocki N."/>
            <person name="Veneault-Fourrey C."/>
            <person name="LaButti K."/>
            <person name="Lindquist E.A."/>
            <person name="Lipzen A."/>
            <person name="Lundell T."/>
            <person name="Morin E."/>
            <person name="Murat C."/>
            <person name="Sun H."/>
            <person name="Tunlid A."/>
            <person name="Henrissat B."/>
            <person name="Grigoriev I.V."/>
            <person name="Hibbett D.S."/>
            <person name="Martin F."/>
            <person name="Nordberg H.P."/>
            <person name="Cantor M.N."/>
            <person name="Hua S.X."/>
        </authorList>
    </citation>
    <scope>NUCLEOTIDE SEQUENCE [LARGE SCALE GENOMIC DNA]</scope>
    <source>
        <strain evidence="4">h7</strain>
    </source>
</reference>
<dbReference type="GO" id="GO:0008270">
    <property type="term" value="F:zinc ion binding"/>
    <property type="evidence" value="ECO:0007669"/>
    <property type="project" value="InterPro"/>
</dbReference>
<feature type="compositionally biased region" description="Low complexity" evidence="1">
    <location>
        <begin position="187"/>
        <end position="200"/>
    </location>
</feature>
<feature type="region of interest" description="Disordered" evidence="1">
    <location>
        <begin position="133"/>
        <end position="290"/>
    </location>
</feature>
<evidence type="ECO:0000256" key="1">
    <source>
        <dbReference type="SAM" id="MobiDB-lite"/>
    </source>
</evidence>
<feature type="compositionally biased region" description="Polar residues" evidence="1">
    <location>
        <begin position="248"/>
        <end position="258"/>
    </location>
</feature>
<evidence type="ECO:0000313" key="3">
    <source>
        <dbReference type="EMBL" id="KIM46277.1"/>
    </source>
</evidence>